<evidence type="ECO:0000256" key="7">
    <source>
        <dbReference type="ARBA" id="ARBA00023136"/>
    </source>
</evidence>
<gene>
    <name evidence="10" type="ORF">ACFQWB_08355</name>
</gene>
<proteinExistence type="inferred from homology"/>
<dbReference type="PROSITE" id="PS51012">
    <property type="entry name" value="ABC_TM2"/>
    <property type="match status" value="1"/>
</dbReference>
<evidence type="ECO:0000256" key="8">
    <source>
        <dbReference type="SAM" id="Phobius"/>
    </source>
</evidence>
<evidence type="ECO:0000313" key="11">
    <source>
        <dbReference type="Proteomes" id="UP001596528"/>
    </source>
</evidence>
<evidence type="ECO:0000256" key="6">
    <source>
        <dbReference type="ARBA" id="ARBA00022989"/>
    </source>
</evidence>
<evidence type="ECO:0000256" key="2">
    <source>
        <dbReference type="ARBA" id="ARBA00007783"/>
    </source>
</evidence>
<sequence>MRIRALMLRIVRQFRRDKRSLALMFIAPMLILFLMSLVFQGEPFKPAIALDSSVPAAVETRLLERGAAVDRDAASAPERLRDGRLDAYLQLEDGRPKLTIEGSDPNVSRAVVTLLQSVLQSVRPEAENAPAPQAPEVEYVYGDADLAPFDSFGPVLIGVFAFFFVFLMAGVAFLRERTGGTLERLLASPIRRWEIVAGYIGGFGLFTVLQACLIAAFAIAVLDMRMAGSFGYVLLITILLSITALSLGVLLSSFANNEFQMIQFIPLVIVPQIFFSGLFNLDTISDWLSWIHWGMPLYYGADALRDVMVRGLGWSAIARDVFVLLGFSFAFMLLNVAALRKHRKL</sequence>
<keyword evidence="4" id="KW-1003">Cell membrane</keyword>
<dbReference type="InterPro" id="IPR013525">
    <property type="entry name" value="ABC2_TM"/>
</dbReference>
<organism evidence="10 11">
    <name type="scientific">Paenibacillus thermoaerophilus</name>
    <dbReference type="NCBI Taxonomy" id="1215385"/>
    <lineage>
        <taxon>Bacteria</taxon>
        <taxon>Bacillati</taxon>
        <taxon>Bacillota</taxon>
        <taxon>Bacilli</taxon>
        <taxon>Bacillales</taxon>
        <taxon>Paenibacillaceae</taxon>
        <taxon>Paenibacillus</taxon>
    </lineage>
</organism>
<comment type="subcellular location">
    <subcellularLocation>
        <location evidence="1">Cell membrane</location>
        <topology evidence="1">Multi-pass membrane protein</topology>
    </subcellularLocation>
</comment>
<dbReference type="PANTHER" id="PTHR30294:SF38">
    <property type="entry name" value="TRANSPORT PERMEASE PROTEIN"/>
    <property type="match status" value="1"/>
</dbReference>
<reference evidence="11" key="1">
    <citation type="journal article" date="2019" name="Int. J. Syst. Evol. Microbiol.">
        <title>The Global Catalogue of Microorganisms (GCM) 10K type strain sequencing project: providing services to taxonomists for standard genome sequencing and annotation.</title>
        <authorList>
            <consortium name="The Broad Institute Genomics Platform"/>
            <consortium name="The Broad Institute Genome Sequencing Center for Infectious Disease"/>
            <person name="Wu L."/>
            <person name="Ma J."/>
        </authorList>
    </citation>
    <scope>NUCLEOTIDE SEQUENCE [LARGE SCALE GENOMIC DNA]</scope>
    <source>
        <strain evidence="11">JCM 18657</strain>
    </source>
</reference>
<name>A0ABW2V1B3_9BACL</name>
<evidence type="ECO:0000313" key="10">
    <source>
        <dbReference type="EMBL" id="MFC7749952.1"/>
    </source>
</evidence>
<dbReference type="Pfam" id="PF12698">
    <property type="entry name" value="ABC2_membrane_3"/>
    <property type="match status" value="1"/>
</dbReference>
<dbReference type="RefSeq" id="WP_138788240.1">
    <property type="nucleotide sequence ID" value="NZ_JBHTGQ010000018.1"/>
</dbReference>
<feature type="transmembrane region" description="Helical" evidence="8">
    <location>
        <begin position="321"/>
        <end position="339"/>
    </location>
</feature>
<feature type="transmembrane region" description="Helical" evidence="8">
    <location>
        <begin position="155"/>
        <end position="174"/>
    </location>
</feature>
<dbReference type="InterPro" id="IPR047817">
    <property type="entry name" value="ABC2_TM_bact-type"/>
</dbReference>
<keyword evidence="6 8" id="KW-1133">Transmembrane helix</keyword>
<protein>
    <submittedName>
        <fullName evidence="10">ABC transporter permease</fullName>
    </submittedName>
</protein>
<comment type="caution">
    <text evidence="10">The sequence shown here is derived from an EMBL/GenBank/DDBJ whole genome shotgun (WGS) entry which is preliminary data.</text>
</comment>
<evidence type="ECO:0000256" key="5">
    <source>
        <dbReference type="ARBA" id="ARBA00022692"/>
    </source>
</evidence>
<dbReference type="InterPro" id="IPR051449">
    <property type="entry name" value="ABC-2_transporter_component"/>
</dbReference>
<feature type="transmembrane region" description="Helical" evidence="8">
    <location>
        <begin position="232"/>
        <end position="252"/>
    </location>
</feature>
<feature type="transmembrane region" description="Helical" evidence="8">
    <location>
        <begin position="21"/>
        <end position="39"/>
    </location>
</feature>
<feature type="domain" description="ABC transmembrane type-2" evidence="9">
    <location>
        <begin position="108"/>
        <end position="342"/>
    </location>
</feature>
<comment type="similarity">
    <text evidence="2">Belongs to the ABC-2 integral membrane protein family.</text>
</comment>
<dbReference type="Proteomes" id="UP001596528">
    <property type="component" value="Unassembled WGS sequence"/>
</dbReference>
<feature type="transmembrane region" description="Helical" evidence="8">
    <location>
        <begin position="195"/>
        <end position="220"/>
    </location>
</feature>
<evidence type="ECO:0000259" key="9">
    <source>
        <dbReference type="PROSITE" id="PS51012"/>
    </source>
</evidence>
<accession>A0ABW2V1B3</accession>
<keyword evidence="3" id="KW-0813">Transport</keyword>
<dbReference type="PANTHER" id="PTHR30294">
    <property type="entry name" value="MEMBRANE COMPONENT OF ABC TRANSPORTER YHHJ-RELATED"/>
    <property type="match status" value="1"/>
</dbReference>
<evidence type="ECO:0000256" key="1">
    <source>
        <dbReference type="ARBA" id="ARBA00004651"/>
    </source>
</evidence>
<keyword evidence="5 8" id="KW-0812">Transmembrane</keyword>
<evidence type="ECO:0000256" key="3">
    <source>
        <dbReference type="ARBA" id="ARBA00022448"/>
    </source>
</evidence>
<keyword evidence="7 8" id="KW-0472">Membrane</keyword>
<keyword evidence="11" id="KW-1185">Reference proteome</keyword>
<evidence type="ECO:0000256" key="4">
    <source>
        <dbReference type="ARBA" id="ARBA00022475"/>
    </source>
</evidence>
<feature type="transmembrane region" description="Helical" evidence="8">
    <location>
        <begin position="264"/>
        <end position="281"/>
    </location>
</feature>
<dbReference type="EMBL" id="JBHTGQ010000018">
    <property type="protein sequence ID" value="MFC7749952.1"/>
    <property type="molecule type" value="Genomic_DNA"/>
</dbReference>